<comment type="caution">
    <text evidence="3">The sequence shown here is derived from an EMBL/GenBank/DDBJ whole genome shotgun (WGS) entry which is preliminary data.</text>
</comment>
<feature type="transmembrane region" description="Helical" evidence="1">
    <location>
        <begin position="258"/>
        <end position="277"/>
    </location>
</feature>
<feature type="transmembrane region" description="Helical" evidence="1">
    <location>
        <begin position="319"/>
        <end position="336"/>
    </location>
</feature>
<name>A0A2W4YUQ8_9SPHN</name>
<accession>A0A2W4YUQ8</accession>
<feature type="domain" description="Acyltransferase 3" evidence="2">
    <location>
        <begin position="8"/>
        <end position="331"/>
    </location>
</feature>
<organism evidence="3 4">
    <name type="scientific">Sphingomonas hengshuiensis</name>
    <dbReference type="NCBI Taxonomy" id="1609977"/>
    <lineage>
        <taxon>Bacteria</taxon>
        <taxon>Pseudomonadati</taxon>
        <taxon>Pseudomonadota</taxon>
        <taxon>Alphaproteobacteria</taxon>
        <taxon>Sphingomonadales</taxon>
        <taxon>Sphingomonadaceae</taxon>
        <taxon>Sphingomonas</taxon>
    </lineage>
</organism>
<feature type="transmembrane region" description="Helical" evidence="1">
    <location>
        <begin position="117"/>
        <end position="137"/>
    </location>
</feature>
<keyword evidence="1" id="KW-0472">Membrane</keyword>
<evidence type="ECO:0000313" key="4">
    <source>
        <dbReference type="Proteomes" id="UP000248614"/>
    </source>
</evidence>
<dbReference type="GO" id="GO:0016747">
    <property type="term" value="F:acyltransferase activity, transferring groups other than amino-acyl groups"/>
    <property type="evidence" value="ECO:0007669"/>
    <property type="project" value="InterPro"/>
</dbReference>
<gene>
    <name evidence="3" type="ORF">DI632_14400</name>
</gene>
<feature type="transmembrane region" description="Helical" evidence="1">
    <location>
        <begin position="193"/>
        <end position="212"/>
    </location>
</feature>
<sequence>MVPSQRLAGVDAWRAGLMLFGILLHALPERSHDPLFAVIGYVSTHVRMGAFMVVAGYLCGFVAGRRPRRQWLRARLRVLTMPLLTGLVLTVPTLVALRLHYATTLPSIVGLWLNWYHLWFLLALILYLPIAWVLAFGDTHARVTAWLTGNAPTPSARQARVIVAMLVGSLAMMTLGIRLAAIVPGDGTTVLSTLPQMLGYAPLYAIGILLGRDEALTATVLGHWPTLAMIVAAMLFLDCGTAWASGSAPGVGFPQLSLLARAVLPGTSALLILRSALSIRRVSRPLRRIADASLTIYLVHFPLVKLLQALAGDVLRHDYLTFAFVVSITAILSYAFHTRVVVRSPVLLWLFNGAPRPAPGTVPRTA</sequence>
<dbReference type="PANTHER" id="PTHR36927">
    <property type="entry name" value="BLR4337 PROTEIN"/>
    <property type="match status" value="1"/>
</dbReference>
<dbReference type="PANTHER" id="PTHR36927:SF1">
    <property type="entry name" value="MDO-LIKE PROTEIN"/>
    <property type="match status" value="1"/>
</dbReference>
<evidence type="ECO:0000259" key="2">
    <source>
        <dbReference type="Pfam" id="PF01757"/>
    </source>
</evidence>
<dbReference type="AlphaFoldDB" id="A0A2W4YUQ8"/>
<keyword evidence="1" id="KW-1133">Transmembrane helix</keyword>
<dbReference type="Proteomes" id="UP000248614">
    <property type="component" value="Unassembled WGS sequence"/>
</dbReference>
<evidence type="ECO:0000313" key="3">
    <source>
        <dbReference type="EMBL" id="PZO73643.1"/>
    </source>
</evidence>
<dbReference type="InterPro" id="IPR050623">
    <property type="entry name" value="Glucan_succinyl_AcylTrfase"/>
</dbReference>
<dbReference type="Pfam" id="PF01757">
    <property type="entry name" value="Acyl_transf_3"/>
    <property type="match status" value="1"/>
</dbReference>
<proteinExistence type="predicted"/>
<feature type="transmembrane region" description="Helical" evidence="1">
    <location>
        <begin position="76"/>
        <end position="97"/>
    </location>
</feature>
<protein>
    <recommendedName>
        <fullName evidence="2">Acyltransferase 3 domain-containing protein</fullName>
    </recommendedName>
</protein>
<reference evidence="3 4" key="1">
    <citation type="submission" date="2017-08" db="EMBL/GenBank/DDBJ databases">
        <title>Infants hospitalized years apart are colonized by the same room-sourced microbial strains.</title>
        <authorList>
            <person name="Brooks B."/>
            <person name="Olm M.R."/>
            <person name="Firek B.A."/>
            <person name="Baker R."/>
            <person name="Thomas B.C."/>
            <person name="Morowitz M.J."/>
            <person name="Banfield J.F."/>
        </authorList>
    </citation>
    <scope>NUCLEOTIDE SEQUENCE [LARGE SCALE GENOMIC DNA]</scope>
    <source>
        <strain evidence="3">S2_018_000_R3_110</strain>
    </source>
</reference>
<feature type="transmembrane region" description="Helical" evidence="1">
    <location>
        <begin position="224"/>
        <end position="246"/>
    </location>
</feature>
<feature type="transmembrane region" description="Helical" evidence="1">
    <location>
        <begin position="12"/>
        <end position="28"/>
    </location>
</feature>
<dbReference type="InterPro" id="IPR002656">
    <property type="entry name" value="Acyl_transf_3_dom"/>
</dbReference>
<evidence type="ECO:0000256" key="1">
    <source>
        <dbReference type="SAM" id="Phobius"/>
    </source>
</evidence>
<feature type="transmembrane region" description="Helical" evidence="1">
    <location>
        <begin position="158"/>
        <end position="181"/>
    </location>
</feature>
<keyword evidence="1" id="KW-0812">Transmembrane</keyword>
<dbReference type="EMBL" id="QFNF01000049">
    <property type="protein sequence ID" value="PZO73643.1"/>
    <property type="molecule type" value="Genomic_DNA"/>
</dbReference>